<sequence>MQLHEFRGGGPAEPCEALHRGVIGGNGRAVAVSVQRGRAHVQPLREGSVTQTGTVLHLAQQTREPLRTPVILRP</sequence>
<evidence type="ECO:0000313" key="1">
    <source>
        <dbReference type="EMBL" id="AJE83712.1"/>
    </source>
</evidence>
<keyword evidence="2" id="KW-1185">Reference proteome</keyword>
<accession>A0A0B5F060</accession>
<gene>
    <name evidence="1" type="ORF">SLNWT_3336</name>
</gene>
<reference evidence="1 2" key="1">
    <citation type="submission" date="2015-01" db="EMBL/GenBank/DDBJ databases">
        <title>Enhanced salinomycin production by adjusting the supply of polyketide extender units in Streptomyce albus DSM 41398.</title>
        <authorList>
            <person name="Lu C."/>
        </authorList>
    </citation>
    <scope>NUCLEOTIDE SEQUENCE [LARGE SCALE GENOMIC DNA]</scope>
    <source>
        <strain evidence="2">ATCC 21838 / DSM 41398 / FERM P-419 / JCM 4703 / NBRC 107858</strain>
    </source>
</reference>
<name>A0A0B5F060_STRA4</name>
<organism evidence="1 2">
    <name type="scientific">Streptomyces albus (strain ATCC 21838 / DSM 41398 / FERM P-419 / JCM 4703 / NBRC 107858)</name>
    <dbReference type="NCBI Taxonomy" id="1081613"/>
    <lineage>
        <taxon>Bacteria</taxon>
        <taxon>Bacillati</taxon>
        <taxon>Actinomycetota</taxon>
        <taxon>Actinomycetes</taxon>
        <taxon>Kitasatosporales</taxon>
        <taxon>Streptomycetaceae</taxon>
        <taxon>Streptomyces</taxon>
    </lineage>
</organism>
<dbReference type="Proteomes" id="UP000031523">
    <property type="component" value="Chromosome"/>
</dbReference>
<proteinExistence type="predicted"/>
<dbReference type="KEGG" id="sals:SLNWT_3336"/>
<dbReference type="EMBL" id="CP010519">
    <property type="protein sequence ID" value="AJE83712.1"/>
    <property type="molecule type" value="Genomic_DNA"/>
</dbReference>
<evidence type="ECO:0000313" key="2">
    <source>
        <dbReference type="Proteomes" id="UP000031523"/>
    </source>
</evidence>
<protein>
    <submittedName>
        <fullName evidence="1">Uncharacterized protein</fullName>
    </submittedName>
</protein>
<dbReference type="AlphaFoldDB" id="A0A0B5F060"/>